<feature type="transmembrane region" description="Helical" evidence="7">
    <location>
        <begin position="148"/>
        <end position="172"/>
    </location>
</feature>
<feature type="transmembrane region" description="Helical" evidence="7">
    <location>
        <begin position="31"/>
        <end position="50"/>
    </location>
</feature>
<dbReference type="GO" id="GO:0005886">
    <property type="term" value="C:plasma membrane"/>
    <property type="evidence" value="ECO:0007669"/>
    <property type="project" value="UniProtKB-SubCell"/>
</dbReference>
<evidence type="ECO:0000256" key="3">
    <source>
        <dbReference type="ARBA" id="ARBA00022475"/>
    </source>
</evidence>
<reference evidence="9" key="2">
    <citation type="journal article" date="2021" name="PeerJ">
        <title>Extensive microbial diversity within the chicken gut microbiome revealed by metagenomics and culture.</title>
        <authorList>
            <person name="Gilroy R."/>
            <person name="Ravi A."/>
            <person name="Getino M."/>
            <person name="Pursley I."/>
            <person name="Horton D.L."/>
            <person name="Alikhan N.F."/>
            <person name="Baker D."/>
            <person name="Gharbi K."/>
            <person name="Hall N."/>
            <person name="Watson M."/>
            <person name="Adriaenssens E.M."/>
            <person name="Foster-Nyarko E."/>
            <person name="Jarju S."/>
            <person name="Secka A."/>
            <person name="Antonio M."/>
            <person name="Oren A."/>
            <person name="Chaudhuri R.R."/>
            <person name="La Ragione R."/>
            <person name="Hildebrand F."/>
            <person name="Pallen M.J."/>
        </authorList>
    </citation>
    <scope>NUCLEOTIDE SEQUENCE</scope>
    <source>
        <strain evidence="9">B2-22910</strain>
    </source>
</reference>
<feature type="transmembrane region" description="Helical" evidence="7">
    <location>
        <begin position="6"/>
        <end position="24"/>
    </location>
</feature>
<name>A0A9D9NEB7_9BACT</name>
<keyword evidence="4 7" id="KW-0812">Transmembrane</keyword>
<reference evidence="9" key="1">
    <citation type="submission" date="2020-10" db="EMBL/GenBank/DDBJ databases">
        <authorList>
            <person name="Gilroy R."/>
        </authorList>
    </citation>
    <scope>NUCLEOTIDE SEQUENCE</scope>
    <source>
        <strain evidence="9">B2-22910</strain>
    </source>
</reference>
<feature type="transmembrane region" description="Helical" evidence="7">
    <location>
        <begin position="178"/>
        <end position="198"/>
    </location>
</feature>
<evidence type="ECO:0000256" key="4">
    <source>
        <dbReference type="ARBA" id="ARBA00022692"/>
    </source>
</evidence>
<dbReference type="EMBL" id="JADIMB010000026">
    <property type="protein sequence ID" value="MBO8470507.1"/>
    <property type="molecule type" value="Genomic_DNA"/>
</dbReference>
<comment type="subcellular location">
    <subcellularLocation>
        <location evidence="1">Cell membrane</location>
        <topology evidence="1">Multi-pass membrane protein</topology>
    </subcellularLocation>
</comment>
<comment type="caution">
    <text evidence="9">The sequence shown here is derived from an EMBL/GenBank/DDBJ whole genome shotgun (WGS) entry which is preliminary data.</text>
</comment>
<dbReference type="InterPro" id="IPR005115">
    <property type="entry name" value="Gly_transporter"/>
</dbReference>
<dbReference type="PANTHER" id="PTHR30506">
    <property type="entry name" value="INNER MEMBRANE PROTEIN"/>
    <property type="match status" value="1"/>
</dbReference>
<evidence type="ECO:0000256" key="1">
    <source>
        <dbReference type="ARBA" id="ARBA00004651"/>
    </source>
</evidence>
<keyword evidence="3" id="KW-1003">Cell membrane</keyword>
<evidence type="ECO:0000256" key="7">
    <source>
        <dbReference type="SAM" id="Phobius"/>
    </source>
</evidence>
<evidence type="ECO:0000259" key="8">
    <source>
        <dbReference type="Pfam" id="PF03458"/>
    </source>
</evidence>
<dbReference type="AlphaFoldDB" id="A0A9D9NEB7"/>
<keyword evidence="6 7" id="KW-0472">Membrane</keyword>
<evidence type="ECO:0000256" key="6">
    <source>
        <dbReference type="ARBA" id="ARBA00023136"/>
    </source>
</evidence>
<dbReference type="Proteomes" id="UP000823603">
    <property type="component" value="Unassembled WGS sequence"/>
</dbReference>
<sequence length="222" mass="24240">MDFITVIDYLGTFAFAISGIRLAAAKNFDLFGAYVVGFVTAVGGGTLRDVMLDVTPFWMEQPSYVIITALALVFVVIFRRQVVRLDNTFFIFDAIGIGLFTVVGVEKSISAGYPVWVNIIMGAITGAAGGMFRDIFINEVPLIFRKDIYALACVGGGVAYYICIWLGCSHIFTQITAAVAVILIRTFSVKFGISLPYLRSVEEIEATRPRDRDTSSPDGDGE</sequence>
<feature type="domain" description="Glycine transporter" evidence="8">
    <location>
        <begin position="91"/>
        <end position="163"/>
    </location>
</feature>
<protein>
    <submittedName>
        <fullName evidence="9">Trimeric intracellular cation channel family protein</fullName>
    </submittedName>
</protein>
<organism evidence="9 10">
    <name type="scientific">Candidatus Cryptobacteroides faecavium</name>
    <dbReference type="NCBI Taxonomy" id="2840762"/>
    <lineage>
        <taxon>Bacteria</taxon>
        <taxon>Pseudomonadati</taxon>
        <taxon>Bacteroidota</taxon>
        <taxon>Bacteroidia</taxon>
        <taxon>Bacteroidales</taxon>
        <taxon>Candidatus Cryptobacteroides</taxon>
    </lineage>
</organism>
<feature type="transmembrane region" description="Helical" evidence="7">
    <location>
        <begin position="90"/>
        <end position="109"/>
    </location>
</feature>
<feature type="transmembrane region" description="Helical" evidence="7">
    <location>
        <begin position="62"/>
        <end position="78"/>
    </location>
</feature>
<comment type="similarity">
    <text evidence="2">Belongs to the UPF0126 family.</text>
</comment>
<evidence type="ECO:0000256" key="5">
    <source>
        <dbReference type="ARBA" id="ARBA00022989"/>
    </source>
</evidence>
<gene>
    <name evidence="9" type="ORF">IAB82_01785</name>
</gene>
<dbReference type="Pfam" id="PF03458">
    <property type="entry name" value="Gly_transporter"/>
    <property type="match status" value="2"/>
</dbReference>
<feature type="transmembrane region" description="Helical" evidence="7">
    <location>
        <begin position="115"/>
        <end position="136"/>
    </location>
</feature>
<proteinExistence type="inferred from homology"/>
<accession>A0A9D9NEB7</accession>
<evidence type="ECO:0000256" key="2">
    <source>
        <dbReference type="ARBA" id="ARBA00008193"/>
    </source>
</evidence>
<evidence type="ECO:0000313" key="9">
    <source>
        <dbReference type="EMBL" id="MBO8470507.1"/>
    </source>
</evidence>
<evidence type="ECO:0000313" key="10">
    <source>
        <dbReference type="Proteomes" id="UP000823603"/>
    </source>
</evidence>
<dbReference type="PANTHER" id="PTHR30506:SF3">
    <property type="entry name" value="UPF0126 INNER MEMBRANE PROTEIN YADS-RELATED"/>
    <property type="match status" value="1"/>
</dbReference>
<feature type="domain" description="Glycine transporter" evidence="8">
    <location>
        <begin position="6"/>
        <end position="79"/>
    </location>
</feature>
<keyword evidence="5 7" id="KW-1133">Transmembrane helix</keyword>